<name>A0A0F9QNM2_9ZZZZ</name>
<sequence>MSMMERFWSRVDMRGPDECWLWQGLLDGRRDAHR</sequence>
<accession>A0A0F9QNM2</accession>
<reference evidence="1" key="1">
    <citation type="journal article" date="2015" name="Nature">
        <title>Complex archaea that bridge the gap between prokaryotes and eukaryotes.</title>
        <authorList>
            <person name="Spang A."/>
            <person name="Saw J.H."/>
            <person name="Jorgensen S.L."/>
            <person name="Zaremba-Niedzwiedzka K."/>
            <person name="Martijn J."/>
            <person name="Lind A.E."/>
            <person name="van Eijk R."/>
            <person name="Schleper C."/>
            <person name="Guy L."/>
            <person name="Ettema T.J."/>
        </authorList>
    </citation>
    <scope>NUCLEOTIDE SEQUENCE</scope>
</reference>
<proteinExistence type="predicted"/>
<gene>
    <name evidence="1" type="ORF">LCGC14_0992940</name>
</gene>
<dbReference type="EMBL" id="LAZR01003787">
    <property type="protein sequence ID" value="KKN14741.1"/>
    <property type="molecule type" value="Genomic_DNA"/>
</dbReference>
<dbReference type="AlphaFoldDB" id="A0A0F9QNM2"/>
<protein>
    <submittedName>
        <fullName evidence="1">Uncharacterized protein</fullName>
    </submittedName>
</protein>
<comment type="caution">
    <text evidence="1">The sequence shown here is derived from an EMBL/GenBank/DDBJ whole genome shotgun (WGS) entry which is preliminary data.</text>
</comment>
<organism evidence="1">
    <name type="scientific">marine sediment metagenome</name>
    <dbReference type="NCBI Taxonomy" id="412755"/>
    <lineage>
        <taxon>unclassified sequences</taxon>
        <taxon>metagenomes</taxon>
        <taxon>ecological metagenomes</taxon>
    </lineage>
</organism>
<evidence type="ECO:0000313" key="1">
    <source>
        <dbReference type="EMBL" id="KKN14741.1"/>
    </source>
</evidence>